<evidence type="ECO:0000313" key="2">
    <source>
        <dbReference type="EMBL" id="ABD14870.1"/>
    </source>
</evidence>
<accession>Q1WDM5</accession>
<dbReference type="Gene3D" id="3.40.50.300">
    <property type="entry name" value="P-loop containing nucleotide triphosphate hydrolases"/>
    <property type="match status" value="1"/>
</dbReference>
<organism evidence="2">
    <name type="scientific">Thermococcus sp. GT</name>
    <dbReference type="NCBI Taxonomy" id="370106"/>
    <lineage>
        <taxon>Archaea</taxon>
        <taxon>Methanobacteriati</taxon>
        <taxon>Methanobacteriota</taxon>
        <taxon>Thermococci</taxon>
        <taxon>Thermococcales</taxon>
        <taxon>Thermococcaceae</taxon>
        <taxon>Thermococcus</taxon>
    </lineage>
</organism>
<dbReference type="AlphaFoldDB" id="Q1WDM5"/>
<dbReference type="InterPro" id="IPR027417">
    <property type="entry name" value="P-loop_NTPase"/>
</dbReference>
<protein>
    <recommendedName>
        <fullName evidence="1">Endonuclease GajA/Old nuclease/RecF-like AAA domain-containing protein</fullName>
    </recommendedName>
</protein>
<proteinExistence type="predicted"/>
<reference evidence="2" key="1">
    <citation type="journal article" date="2007" name="Protein Expr. Purif.">
        <title>New high fidelity polymerases from Thermococcus species.</title>
        <authorList>
            <person name="Griffiths K."/>
            <person name="Nayak S."/>
            <person name="Park K."/>
            <person name="Mandelman D."/>
            <person name="Modrell B."/>
            <person name="Lee J."/>
            <person name="Ng B."/>
            <person name="Gibbs M.D."/>
            <person name="Bergquist P.L."/>
        </authorList>
    </citation>
    <scope>NUCLEOTIDE SEQUENCE</scope>
    <source>
        <strain evidence="2">GT</strain>
    </source>
</reference>
<sequence length="202" mass="23586">MEIQYKGIQVEDAMEVQIKNLGPIKNASVALRPLTVFVGPNNSGKTYIAYLLYGIIKNKSYLFRTINRRRKKLVDINEDLISRGFKDGEITLSFNLLDVIHENRAYFEKVSHEIEQQHEVPEKFVSSFWKFIGSDTRDQFENLDIRIVLKSLRFHEVDINANIIRKVSFNYIQIIRLRDNYALVKVIKKPNSENVTIVISPR</sequence>
<evidence type="ECO:0000259" key="1">
    <source>
        <dbReference type="Pfam" id="PF13175"/>
    </source>
</evidence>
<dbReference type="SUPFAM" id="SSF52540">
    <property type="entry name" value="P-loop containing nucleoside triphosphate hydrolases"/>
    <property type="match status" value="1"/>
</dbReference>
<feature type="non-terminal residue" evidence="2">
    <location>
        <position position="202"/>
    </location>
</feature>
<dbReference type="EMBL" id="DQ366891">
    <property type="protein sequence ID" value="ABD14870.1"/>
    <property type="molecule type" value="Genomic_DNA"/>
</dbReference>
<dbReference type="InterPro" id="IPR041685">
    <property type="entry name" value="AAA_GajA/Old/RecF-like"/>
</dbReference>
<dbReference type="Pfam" id="PF13175">
    <property type="entry name" value="AAA_15"/>
    <property type="match status" value="1"/>
</dbReference>
<feature type="domain" description="Endonuclease GajA/Old nuclease/RecF-like AAA" evidence="1">
    <location>
        <begin position="15"/>
        <end position="162"/>
    </location>
</feature>
<name>Q1WDM5_9EURY</name>